<reference evidence="7" key="1">
    <citation type="submission" date="2018-03" db="EMBL/GenBank/DDBJ databases">
        <authorList>
            <person name="Zecchin S."/>
        </authorList>
    </citation>
    <scope>NUCLEOTIDE SEQUENCE [LARGE SCALE GENOMIC DNA]</scope>
</reference>
<dbReference type="InterPro" id="IPR050287">
    <property type="entry name" value="MTA/SAH_deaminase"/>
</dbReference>
<feature type="binding site" evidence="4">
    <location>
        <position position="191"/>
    </location>
    <ligand>
        <name>substrate</name>
    </ligand>
</feature>
<keyword evidence="7" id="KW-1185">Reference proteome</keyword>
<protein>
    <recommendedName>
        <fullName evidence="4">5-methylthioadenosine/S-adenosylhomocysteine deaminase</fullName>
        <shortName evidence="4">MTA/SAH deaminase</shortName>
        <ecNumber evidence="4">3.5.4.28</ecNumber>
        <ecNumber evidence="4">3.5.4.31</ecNumber>
    </recommendedName>
</protein>
<comment type="similarity">
    <text evidence="4">Belongs to the metallo-dependent hydrolases superfamily. MTA/SAH deaminase family.</text>
</comment>
<dbReference type="AlphaFoldDB" id="A0A2U3QIW5"/>
<comment type="function">
    <text evidence="4">Catalyzes the deamination of 5-methylthioadenosine and S-adenosyl-L-homocysteine into 5-methylthioinosine and S-inosyl-L-homocysteine, respectively. Is also able to deaminate adenosine.</text>
</comment>
<proteinExistence type="inferred from homology"/>
<comment type="cofactor">
    <cofactor evidence="4">
        <name>Zn(2+)</name>
        <dbReference type="ChEBI" id="CHEBI:29105"/>
    </cofactor>
    <text evidence="4">Binds 1 zinc ion per subunit.</text>
</comment>
<evidence type="ECO:0000256" key="4">
    <source>
        <dbReference type="HAMAP-Rule" id="MF_01281"/>
    </source>
</evidence>
<feature type="binding site" evidence="4">
    <location>
        <position position="306"/>
    </location>
    <ligand>
        <name>substrate</name>
    </ligand>
</feature>
<evidence type="ECO:0000313" key="6">
    <source>
        <dbReference type="EMBL" id="SPQ01361.1"/>
    </source>
</evidence>
<dbReference type="GO" id="GO:0090614">
    <property type="term" value="F:5'-methylthioadenosine deaminase activity"/>
    <property type="evidence" value="ECO:0007669"/>
    <property type="project" value="UniProtKB-UniRule"/>
</dbReference>
<dbReference type="PANTHER" id="PTHR43794:SF11">
    <property type="entry name" value="AMIDOHYDROLASE-RELATED DOMAIN-CONTAINING PROTEIN"/>
    <property type="match status" value="1"/>
</dbReference>
<dbReference type="SUPFAM" id="SSF51338">
    <property type="entry name" value="Composite domain of metallo-dependent hydrolases"/>
    <property type="match status" value="1"/>
</dbReference>
<gene>
    <name evidence="4 6" type="primary">mtaD</name>
    <name evidence="6" type="ORF">NBG4_510009</name>
</gene>
<name>A0A2U3QIW5_9BACT</name>
<dbReference type="Proteomes" id="UP000245125">
    <property type="component" value="Unassembled WGS sequence"/>
</dbReference>
<evidence type="ECO:0000259" key="5">
    <source>
        <dbReference type="Pfam" id="PF01979"/>
    </source>
</evidence>
<evidence type="ECO:0000256" key="2">
    <source>
        <dbReference type="ARBA" id="ARBA00022801"/>
    </source>
</evidence>
<comment type="catalytic activity">
    <reaction evidence="4">
        <text>S-adenosyl-L-homocysteine + H2O + H(+) = S-inosyl-L-homocysteine + NH4(+)</text>
        <dbReference type="Rhea" id="RHEA:20716"/>
        <dbReference type="ChEBI" id="CHEBI:15377"/>
        <dbReference type="ChEBI" id="CHEBI:15378"/>
        <dbReference type="ChEBI" id="CHEBI:28938"/>
        <dbReference type="ChEBI" id="CHEBI:57856"/>
        <dbReference type="ChEBI" id="CHEBI:57985"/>
        <dbReference type="EC" id="3.5.4.28"/>
    </reaction>
</comment>
<feature type="binding site" evidence="4">
    <location>
        <position position="98"/>
    </location>
    <ligand>
        <name>substrate</name>
    </ligand>
</feature>
<dbReference type="Pfam" id="PF01979">
    <property type="entry name" value="Amidohydro_1"/>
    <property type="match status" value="1"/>
</dbReference>
<feature type="domain" description="Amidohydrolase-related" evidence="5">
    <location>
        <begin position="61"/>
        <end position="410"/>
    </location>
</feature>
<dbReference type="InterPro" id="IPR023512">
    <property type="entry name" value="Deaminase_MtaD/DadD"/>
</dbReference>
<dbReference type="PANTHER" id="PTHR43794">
    <property type="entry name" value="AMINOHYDROLASE SSNA-RELATED"/>
    <property type="match status" value="1"/>
</dbReference>
<feature type="binding site" evidence="4">
    <location>
        <position position="306"/>
    </location>
    <ligand>
        <name>Zn(2+)</name>
        <dbReference type="ChEBI" id="CHEBI:29105"/>
    </ligand>
</feature>
<dbReference type="InterPro" id="IPR032466">
    <property type="entry name" value="Metal_Hydrolase"/>
</dbReference>
<evidence type="ECO:0000256" key="1">
    <source>
        <dbReference type="ARBA" id="ARBA00022723"/>
    </source>
</evidence>
<feature type="binding site" evidence="4">
    <location>
        <position position="221"/>
    </location>
    <ligand>
        <name>substrate</name>
    </ligand>
</feature>
<evidence type="ECO:0000313" key="7">
    <source>
        <dbReference type="Proteomes" id="UP000245125"/>
    </source>
</evidence>
<sequence>MQDIDIIVKADNVLTMDKHFTAFNKGAIAVHKGSILAVGNAGDIMRKYTSGLVIGGNGFVAFPGLVNTHSHSPMVYFRGLADDLPLKEWLEEHIWPAEKKWLSPAFVADASELAFLEMLKSGITSCNDMYFYGDELAAAAKRIGIRAVIGAGILDFPTSTAQNAAEYLEKAEAFISRWKDDRLVTPCIAPHSAYACSPETLQKAKALSEKHSVRLHIHLSETEWEVGELMALYQSRPVNFLDSIGLFDESVTAAHCIWVEDEEIEIMAKRGVNVSHCMESNLKLASGFAPVASMLAQGIRVTFGTDGAASNNDLNILSEMSTTAKVHKALSKDPTILSARRVMLMATRWGAEAIGLGDVTGSIEMGKAADIVLADVRKPHLSPMYDPYSSIVYSMSAADVDSVIVDGKLVLNRRTLTTGDEQAILNRASDWGHRIAKKSG</sequence>
<dbReference type="InterPro" id="IPR006680">
    <property type="entry name" value="Amidohydro-rel"/>
</dbReference>
<dbReference type="HAMAP" id="MF_01281">
    <property type="entry name" value="MTA_SAH_deamin"/>
    <property type="match status" value="1"/>
</dbReference>
<keyword evidence="1 4" id="KW-0479">Metal-binding</keyword>
<dbReference type="Gene3D" id="3.20.20.140">
    <property type="entry name" value="Metal-dependent hydrolases"/>
    <property type="match status" value="1"/>
</dbReference>
<keyword evidence="3 4" id="KW-0862">Zinc</keyword>
<dbReference type="SUPFAM" id="SSF51556">
    <property type="entry name" value="Metallo-dependent hydrolases"/>
    <property type="match status" value="1"/>
</dbReference>
<evidence type="ECO:0000256" key="3">
    <source>
        <dbReference type="ARBA" id="ARBA00022833"/>
    </source>
</evidence>
<keyword evidence="2 4" id="KW-0378">Hydrolase</keyword>
<comment type="caution">
    <text evidence="4">Lacks conserved residue(s) required for the propagation of feature annotation.</text>
</comment>
<dbReference type="OrthoDB" id="9807210at2"/>
<dbReference type="EC" id="3.5.4.31" evidence="4"/>
<dbReference type="FunFam" id="3.20.20.140:FF:000014">
    <property type="entry name" value="5-methylthioadenosine/S-adenosylhomocysteine deaminase"/>
    <property type="match status" value="1"/>
</dbReference>
<dbReference type="GO" id="GO:0046872">
    <property type="term" value="F:metal ion binding"/>
    <property type="evidence" value="ECO:0007669"/>
    <property type="project" value="UniProtKB-KW"/>
</dbReference>
<dbReference type="InterPro" id="IPR011059">
    <property type="entry name" value="Metal-dep_hydrolase_composite"/>
</dbReference>
<organism evidence="6 7">
    <name type="scientific">Candidatus Sulfobium mesophilum</name>
    <dbReference type="NCBI Taxonomy" id="2016548"/>
    <lineage>
        <taxon>Bacteria</taxon>
        <taxon>Pseudomonadati</taxon>
        <taxon>Nitrospirota</taxon>
        <taxon>Nitrospiria</taxon>
        <taxon>Nitrospirales</taxon>
        <taxon>Nitrospiraceae</taxon>
        <taxon>Candidatus Sulfobium</taxon>
    </lineage>
</organism>
<dbReference type="EC" id="3.5.4.28" evidence="4"/>
<feature type="binding site" evidence="4">
    <location>
        <position position="218"/>
    </location>
    <ligand>
        <name>Zn(2+)</name>
        <dbReference type="ChEBI" id="CHEBI:29105"/>
    </ligand>
</feature>
<comment type="catalytic activity">
    <reaction evidence="4">
        <text>S-methyl-5'-thioadenosine + H2O + H(+) = S-methyl-5'-thioinosine + NH4(+)</text>
        <dbReference type="Rhea" id="RHEA:25025"/>
        <dbReference type="ChEBI" id="CHEBI:15377"/>
        <dbReference type="ChEBI" id="CHEBI:15378"/>
        <dbReference type="ChEBI" id="CHEBI:17509"/>
        <dbReference type="ChEBI" id="CHEBI:28938"/>
        <dbReference type="ChEBI" id="CHEBI:48595"/>
        <dbReference type="EC" id="3.5.4.31"/>
    </reaction>
</comment>
<feature type="binding site" evidence="4">
    <location>
        <position position="69"/>
    </location>
    <ligand>
        <name>Zn(2+)</name>
        <dbReference type="ChEBI" id="CHEBI:29105"/>
    </ligand>
</feature>
<feature type="binding site" evidence="4">
    <location>
        <position position="71"/>
    </location>
    <ligand>
        <name>Zn(2+)</name>
        <dbReference type="ChEBI" id="CHEBI:29105"/>
    </ligand>
</feature>
<dbReference type="CDD" id="cd01298">
    <property type="entry name" value="ATZ_TRZ_like"/>
    <property type="match status" value="1"/>
</dbReference>
<dbReference type="EMBL" id="OUUY01000099">
    <property type="protein sequence ID" value="SPQ01361.1"/>
    <property type="molecule type" value="Genomic_DNA"/>
</dbReference>
<accession>A0A2U3QIW5</accession>
<dbReference type="GO" id="GO:0050270">
    <property type="term" value="F:S-adenosylhomocysteine deaminase activity"/>
    <property type="evidence" value="ECO:0007669"/>
    <property type="project" value="UniProtKB-UniRule"/>
</dbReference>
<dbReference type="Gene3D" id="2.30.40.10">
    <property type="entry name" value="Urease, subunit C, domain 1"/>
    <property type="match status" value="1"/>
</dbReference>